<feature type="chain" id="PRO_5047498470" evidence="2">
    <location>
        <begin position="23"/>
        <end position="194"/>
    </location>
</feature>
<dbReference type="InterPro" id="IPR027385">
    <property type="entry name" value="Beta-barrel_OMP"/>
</dbReference>
<dbReference type="Pfam" id="PF13505">
    <property type="entry name" value="OMP_b-brl"/>
    <property type="match status" value="1"/>
</dbReference>
<dbReference type="Proteomes" id="UP001570417">
    <property type="component" value="Unassembled WGS sequence"/>
</dbReference>
<dbReference type="RefSeq" id="WP_372268407.1">
    <property type="nucleotide sequence ID" value="NZ_JBFRUW010000113.1"/>
</dbReference>
<evidence type="ECO:0000313" key="5">
    <source>
        <dbReference type="Proteomes" id="UP001570417"/>
    </source>
</evidence>
<sequence length="194" mass="21016">MTIKVVPQAVLLGLLISSSAYSKDLSWVLGIGYGFGGDELFQGIYSSGESDEINANEGLSFFGGIDYQFSNQFSTRGTVGYKSESIEASNGEVTFSKIPFELSFFRNFESHKLGAGVTYHTNVELECSVAGLCNSTADFKDAAGLIVQYEYAFAPLAIGRFGIGAKYTYINYEVASNSAEFDGSGFDVHLAYMF</sequence>
<evidence type="ECO:0000256" key="1">
    <source>
        <dbReference type="ARBA" id="ARBA00022729"/>
    </source>
</evidence>
<evidence type="ECO:0000259" key="3">
    <source>
        <dbReference type="Pfam" id="PF13505"/>
    </source>
</evidence>
<reference evidence="4 5" key="1">
    <citation type="journal article" date="2024" name="ISME J.">
        <title>Tailless and filamentous prophages are predominant in marine Vibrio.</title>
        <authorList>
            <person name="Steensen K."/>
            <person name="Seneca J."/>
            <person name="Bartlau N."/>
            <person name="Yu X.A."/>
            <person name="Hussain F.A."/>
            <person name="Polz M.F."/>
        </authorList>
    </citation>
    <scope>NUCLEOTIDE SEQUENCE [LARGE SCALE GENOMIC DNA]</scope>
    <source>
        <strain evidence="4 5">10N.222.51.A1</strain>
    </source>
</reference>
<protein>
    <submittedName>
        <fullName evidence="4">Outer membrane beta-barrel protein</fullName>
    </submittedName>
</protein>
<proteinExistence type="predicted"/>
<evidence type="ECO:0000313" key="4">
    <source>
        <dbReference type="EMBL" id="MFA0570718.1"/>
    </source>
</evidence>
<gene>
    <name evidence="4" type="ORF">AB4566_20900</name>
</gene>
<evidence type="ECO:0000256" key="2">
    <source>
        <dbReference type="SAM" id="SignalP"/>
    </source>
</evidence>
<feature type="domain" description="Outer membrane protein beta-barrel" evidence="3">
    <location>
        <begin position="10"/>
        <end position="194"/>
    </location>
</feature>
<keyword evidence="1 2" id="KW-0732">Signal</keyword>
<organism evidence="4 5">
    <name type="scientific">Vibrio gallaecicus</name>
    <dbReference type="NCBI Taxonomy" id="552386"/>
    <lineage>
        <taxon>Bacteria</taxon>
        <taxon>Pseudomonadati</taxon>
        <taxon>Pseudomonadota</taxon>
        <taxon>Gammaproteobacteria</taxon>
        <taxon>Vibrionales</taxon>
        <taxon>Vibrionaceae</taxon>
        <taxon>Vibrio</taxon>
    </lineage>
</organism>
<comment type="caution">
    <text evidence="4">The sequence shown here is derived from an EMBL/GenBank/DDBJ whole genome shotgun (WGS) entry which is preliminary data.</text>
</comment>
<name>A0ABV4NH73_9VIBR</name>
<feature type="signal peptide" evidence="2">
    <location>
        <begin position="1"/>
        <end position="22"/>
    </location>
</feature>
<accession>A0ABV4NH73</accession>
<dbReference type="EMBL" id="JBFRUW010000113">
    <property type="protein sequence ID" value="MFA0570718.1"/>
    <property type="molecule type" value="Genomic_DNA"/>
</dbReference>
<keyword evidence="5" id="KW-1185">Reference proteome</keyword>